<dbReference type="OrthoDB" id="2142724at2759"/>
<protein>
    <recommendedName>
        <fullName evidence="3">Tc1-like transposase DDE domain-containing protein</fullName>
    </recommendedName>
</protein>
<dbReference type="InterPro" id="IPR036397">
    <property type="entry name" value="RNaseH_sf"/>
</dbReference>
<name>A0A0D0DSQ3_9AGAM</name>
<dbReference type="PANTHER" id="PTHR46564:SF1">
    <property type="entry name" value="TRANSPOSASE"/>
    <property type="match status" value="1"/>
</dbReference>
<evidence type="ECO:0008006" key="3">
    <source>
        <dbReference type="Google" id="ProtNLM"/>
    </source>
</evidence>
<organism evidence="1 2">
    <name type="scientific">Paxillus rubicundulus Ve08.2h10</name>
    <dbReference type="NCBI Taxonomy" id="930991"/>
    <lineage>
        <taxon>Eukaryota</taxon>
        <taxon>Fungi</taxon>
        <taxon>Dikarya</taxon>
        <taxon>Basidiomycota</taxon>
        <taxon>Agaricomycotina</taxon>
        <taxon>Agaricomycetes</taxon>
        <taxon>Agaricomycetidae</taxon>
        <taxon>Boletales</taxon>
        <taxon>Paxilineae</taxon>
        <taxon>Paxillaceae</taxon>
        <taxon>Paxillus</taxon>
    </lineage>
</organism>
<gene>
    <name evidence="1" type="ORF">PAXRUDRAFT_149918</name>
</gene>
<proteinExistence type="predicted"/>
<dbReference type="AlphaFoldDB" id="A0A0D0DSQ3"/>
<keyword evidence="2" id="KW-1185">Reference proteome</keyword>
<dbReference type="Proteomes" id="UP000054538">
    <property type="component" value="Unassembled WGS sequence"/>
</dbReference>
<dbReference type="GO" id="GO:0003676">
    <property type="term" value="F:nucleic acid binding"/>
    <property type="evidence" value="ECO:0007669"/>
    <property type="project" value="InterPro"/>
</dbReference>
<dbReference type="InParanoid" id="A0A0D0DSQ3"/>
<evidence type="ECO:0000313" key="1">
    <source>
        <dbReference type="EMBL" id="KIK91251.1"/>
    </source>
</evidence>
<evidence type="ECO:0000313" key="2">
    <source>
        <dbReference type="Proteomes" id="UP000054538"/>
    </source>
</evidence>
<dbReference type="EMBL" id="KN825409">
    <property type="protein sequence ID" value="KIK91251.1"/>
    <property type="molecule type" value="Genomic_DNA"/>
</dbReference>
<sequence length="72" mass="8172">YSIVPVITLDGIIAYNIIQGPVDGACFVQFLKDHIMPFMNLYPGPWSVLVMDNCCIHHGEEIQHLVEDMHCE</sequence>
<accession>A0A0D0DSQ3</accession>
<dbReference type="PANTHER" id="PTHR46564">
    <property type="entry name" value="TRANSPOSASE"/>
    <property type="match status" value="1"/>
</dbReference>
<dbReference type="STRING" id="930991.A0A0D0DSQ3"/>
<feature type="non-terminal residue" evidence="1">
    <location>
        <position position="1"/>
    </location>
</feature>
<reference evidence="2" key="2">
    <citation type="submission" date="2015-01" db="EMBL/GenBank/DDBJ databases">
        <title>Evolutionary Origins and Diversification of the Mycorrhizal Mutualists.</title>
        <authorList>
            <consortium name="DOE Joint Genome Institute"/>
            <consortium name="Mycorrhizal Genomics Consortium"/>
            <person name="Kohler A."/>
            <person name="Kuo A."/>
            <person name="Nagy L.G."/>
            <person name="Floudas D."/>
            <person name="Copeland A."/>
            <person name="Barry K.W."/>
            <person name="Cichocki N."/>
            <person name="Veneault-Fourrey C."/>
            <person name="LaButti K."/>
            <person name="Lindquist E.A."/>
            <person name="Lipzen A."/>
            <person name="Lundell T."/>
            <person name="Morin E."/>
            <person name="Murat C."/>
            <person name="Riley R."/>
            <person name="Ohm R."/>
            <person name="Sun H."/>
            <person name="Tunlid A."/>
            <person name="Henrissat B."/>
            <person name="Grigoriev I.V."/>
            <person name="Hibbett D.S."/>
            <person name="Martin F."/>
        </authorList>
    </citation>
    <scope>NUCLEOTIDE SEQUENCE [LARGE SCALE GENOMIC DNA]</scope>
    <source>
        <strain evidence="2">Ve08.2h10</strain>
    </source>
</reference>
<dbReference type="HOGENOM" id="CLU_188058_1_0_1"/>
<dbReference type="Gene3D" id="3.30.420.10">
    <property type="entry name" value="Ribonuclease H-like superfamily/Ribonuclease H"/>
    <property type="match status" value="1"/>
</dbReference>
<reference evidence="1 2" key="1">
    <citation type="submission" date="2014-04" db="EMBL/GenBank/DDBJ databases">
        <authorList>
            <consortium name="DOE Joint Genome Institute"/>
            <person name="Kuo A."/>
            <person name="Kohler A."/>
            <person name="Jargeat P."/>
            <person name="Nagy L.G."/>
            <person name="Floudas D."/>
            <person name="Copeland A."/>
            <person name="Barry K.W."/>
            <person name="Cichocki N."/>
            <person name="Veneault-Fourrey C."/>
            <person name="LaButti K."/>
            <person name="Lindquist E.A."/>
            <person name="Lipzen A."/>
            <person name="Lundell T."/>
            <person name="Morin E."/>
            <person name="Murat C."/>
            <person name="Sun H."/>
            <person name="Tunlid A."/>
            <person name="Henrissat B."/>
            <person name="Grigoriev I.V."/>
            <person name="Hibbett D.S."/>
            <person name="Martin F."/>
            <person name="Nordberg H.P."/>
            <person name="Cantor M.N."/>
            <person name="Hua S.X."/>
        </authorList>
    </citation>
    <scope>NUCLEOTIDE SEQUENCE [LARGE SCALE GENOMIC DNA]</scope>
    <source>
        <strain evidence="1 2">Ve08.2h10</strain>
    </source>
</reference>